<proteinExistence type="predicted"/>
<reference evidence="4" key="1">
    <citation type="submission" date="2017-04" db="EMBL/GenBank/DDBJ databases">
        <title>Plasmodium gonderi genome.</title>
        <authorList>
            <person name="Arisue N."/>
            <person name="Honma H."/>
            <person name="Kawai S."/>
            <person name="Tougan T."/>
            <person name="Tanabe K."/>
            <person name="Horii T."/>
        </authorList>
    </citation>
    <scope>NUCLEOTIDE SEQUENCE [LARGE SCALE GENOMIC DNA]</scope>
    <source>
        <strain evidence="4">ATCC 30045</strain>
    </source>
</reference>
<organism evidence="3 4">
    <name type="scientific">Plasmodium gonderi</name>
    <dbReference type="NCBI Taxonomy" id="77519"/>
    <lineage>
        <taxon>Eukaryota</taxon>
        <taxon>Sar</taxon>
        <taxon>Alveolata</taxon>
        <taxon>Apicomplexa</taxon>
        <taxon>Aconoidasida</taxon>
        <taxon>Haemosporida</taxon>
        <taxon>Plasmodiidae</taxon>
        <taxon>Plasmodium</taxon>
        <taxon>Plasmodium (Plasmodium)</taxon>
    </lineage>
</organism>
<keyword evidence="1" id="KW-1133">Transmembrane helix</keyword>
<name>A0A1Y1JQN2_PLAGO</name>
<dbReference type="GeneID" id="39749885"/>
<keyword evidence="1" id="KW-0812">Transmembrane</keyword>
<dbReference type="InterPro" id="IPR000727">
    <property type="entry name" value="T_SNARE_dom"/>
</dbReference>
<dbReference type="EMBL" id="BDQF01000014">
    <property type="protein sequence ID" value="GAW83142.1"/>
    <property type="molecule type" value="Genomic_DNA"/>
</dbReference>
<evidence type="ECO:0000313" key="3">
    <source>
        <dbReference type="EMBL" id="GAW83142.1"/>
    </source>
</evidence>
<dbReference type="OrthoDB" id="361164at2759"/>
<dbReference type="OMA" id="TTWCCRI"/>
<dbReference type="Proteomes" id="UP000195521">
    <property type="component" value="Unassembled WGS sequence"/>
</dbReference>
<dbReference type="Pfam" id="PF05739">
    <property type="entry name" value="SNARE"/>
    <property type="match status" value="1"/>
</dbReference>
<dbReference type="RefSeq" id="XP_028545731.1">
    <property type="nucleotide sequence ID" value="XM_028689930.1"/>
</dbReference>
<dbReference type="Gene3D" id="1.20.5.110">
    <property type="match status" value="1"/>
</dbReference>
<evidence type="ECO:0000313" key="4">
    <source>
        <dbReference type="Proteomes" id="UP000195521"/>
    </source>
</evidence>
<dbReference type="CDD" id="cd15841">
    <property type="entry name" value="SNARE_Qc"/>
    <property type="match status" value="1"/>
</dbReference>
<evidence type="ECO:0000259" key="2">
    <source>
        <dbReference type="Pfam" id="PF05739"/>
    </source>
</evidence>
<dbReference type="AlphaFoldDB" id="A0A1Y1JQN2"/>
<feature type="transmembrane region" description="Helical" evidence="1">
    <location>
        <begin position="262"/>
        <end position="283"/>
    </location>
</feature>
<keyword evidence="1" id="KW-0472">Membrane</keyword>
<feature type="domain" description="T-SNARE coiled-coil homology" evidence="2">
    <location>
        <begin position="227"/>
        <end position="278"/>
    </location>
</feature>
<keyword evidence="4" id="KW-1185">Reference proteome</keyword>
<protein>
    <recommendedName>
        <fullName evidence="2">t-SNARE coiled-coil homology domain-containing protein</fullName>
    </recommendedName>
</protein>
<evidence type="ECO:0000256" key="1">
    <source>
        <dbReference type="SAM" id="Phobius"/>
    </source>
</evidence>
<comment type="caution">
    <text evidence="3">The sequence shown here is derived from an EMBL/GenBank/DDBJ whole genome shotgun (WGS) entry which is preliminary data.</text>
</comment>
<accession>A0A1Y1JQN2</accession>
<dbReference type="SUPFAM" id="SSF58038">
    <property type="entry name" value="SNARE fusion complex"/>
    <property type="match status" value="1"/>
</dbReference>
<gene>
    <name evidence="3" type="ORF">PGO_134140</name>
</gene>
<sequence length="291" mass="34455">MNKRSKEKAYESRRNDKNELGNIKNKLEILKNKTEVKTDQKLEIIKKNVDPFNDLKIHILNVLDETRKCIREKENIQNIHGNNIEAIKRGNLIYNNMKNLDTYFIKLEEILKKQLKQIHTFSKEELYDKNETFDLLKKQIYECKKLSNYEHIKDTCVMDFSEFKNKQQIERKGTSNNNSDEDDLVIINKWKERDKKFNEDILKIGEVVDRIGVNAVFLTQKADEQNEIILDLQDHTDKTQNNVKEVNVEIKKVMKKHSQTTWCCRISLVIILVMLVLLTSNVISNKFIKNL</sequence>